<dbReference type="EMBL" id="HBGY01013304">
    <property type="protein sequence ID" value="CAD9574623.1"/>
    <property type="molecule type" value="Transcribed_RNA"/>
</dbReference>
<reference evidence="3" key="1">
    <citation type="submission" date="2021-01" db="EMBL/GenBank/DDBJ databases">
        <authorList>
            <person name="Corre E."/>
            <person name="Pelletier E."/>
            <person name="Niang G."/>
            <person name="Scheremetjew M."/>
            <person name="Finn R."/>
            <person name="Kale V."/>
            <person name="Holt S."/>
            <person name="Cochrane G."/>
            <person name="Meng A."/>
            <person name="Brown T."/>
            <person name="Cohen L."/>
        </authorList>
    </citation>
    <scope>NUCLEOTIDE SEQUENCE</scope>
    <source>
        <strain evidence="3">B650</strain>
    </source>
</reference>
<evidence type="ECO:0000313" key="3">
    <source>
        <dbReference type="EMBL" id="CAD9574623.1"/>
    </source>
</evidence>
<feature type="transmembrane region" description="Helical" evidence="2">
    <location>
        <begin position="559"/>
        <end position="585"/>
    </location>
</feature>
<name>A0A7S2P2A4_9STRA</name>
<feature type="coiled-coil region" evidence="1">
    <location>
        <begin position="332"/>
        <end position="366"/>
    </location>
</feature>
<keyword evidence="2" id="KW-1133">Transmembrane helix</keyword>
<dbReference type="AlphaFoldDB" id="A0A7S2P2A4"/>
<evidence type="ECO:0000256" key="2">
    <source>
        <dbReference type="SAM" id="Phobius"/>
    </source>
</evidence>
<protein>
    <recommendedName>
        <fullName evidence="4">Letm1 RBD domain-containing protein</fullName>
    </recommendedName>
</protein>
<gene>
    <name evidence="3" type="ORF">LDAN0321_LOCUS8555</name>
</gene>
<accession>A0A7S2P2A4</accession>
<sequence length="657" mass="74396">MKGPKAHPALQLLILYTIGFVNGFGVVSQYRQSNVQHKYSFTTKPSTSRNLHISRSVASKTPLDTVAVTNDDDNGSVQYSRLRRLKDRMWARDTLEDLTAAEFACSLDAGNSEEEESSAKKRKRAVDFEQLGVKLDRRIAEMCVHLQKNDGAEAEEREDDEKDGEQCLLPEQVADDIMDEYELKDSKGMGSVVYSHDQRVTLLERIVATRKRLSIACEATDSEVTPTVSNEKDNSTDLDEMREDLLSDADRLESTPAKNETVAKIGDPIMYVRADGTIDWDGALQNREALKKFGTSVWARINGQDPEMVDDDVVDAIEKGKVNEDEGKVTAKIVETDEIRSLKTKLDDLEQSLKDMEVEYNALLNSGVRPGTAVGNVNFATLDPILRAEIRQASLDLEKKRDEVSFQRLNYELERVFVYLETEVGSTSIRGYIPLQDRLNVAEFGLLESQVSSFNQQIESGEIIDADVLAVVVDQVTDLKRRLGIDYYVTGLTFDKEAIQRWLNELWIKIKKGSAFYAKGCVLLWNDIAFCLSLFGKALKGYTLKPREVRTLRRTFKDIITFIPVVIILIIPLSPVGHVFVFGAIQRFFPDFFPTCFSERRQNLLQLYESTEYSELTIDESWKEKIARASEAFAFVVADNLRKLYNKINGQEIEDKS</sequence>
<keyword evidence="2" id="KW-0812">Transmembrane</keyword>
<evidence type="ECO:0008006" key="4">
    <source>
        <dbReference type="Google" id="ProtNLM"/>
    </source>
</evidence>
<organism evidence="3">
    <name type="scientific">Leptocylindrus danicus</name>
    <dbReference type="NCBI Taxonomy" id="163516"/>
    <lineage>
        <taxon>Eukaryota</taxon>
        <taxon>Sar</taxon>
        <taxon>Stramenopiles</taxon>
        <taxon>Ochrophyta</taxon>
        <taxon>Bacillariophyta</taxon>
        <taxon>Coscinodiscophyceae</taxon>
        <taxon>Chaetocerotophycidae</taxon>
        <taxon>Leptocylindrales</taxon>
        <taxon>Leptocylindraceae</taxon>
        <taxon>Leptocylindrus</taxon>
    </lineage>
</organism>
<keyword evidence="1" id="KW-0175">Coiled coil</keyword>
<evidence type="ECO:0000256" key="1">
    <source>
        <dbReference type="SAM" id="Coils"/>
    </source>
</evidence>
<keyword evidence="2" id="KW-0472">Membrane</keyword>
<proteinExistence type="predicted"/>